<dbReference type="EMBL" id="BSDR01000001">
    <property type="protein sequence ID" value="GLI32825.1"/>
    <property type="molecule type" value="Genomic_DNA"/>
</dbReference>
<proteinExistence type="predicted"/>
<accession>A0A9W6FT14</accession>
<organism evidence="1 2">
    <name type="scientific">Desulforhabdus amnigena</name>
    <dbReference type="NCBI Taxonomy" id="40218"/>
    <lineage>
        <taxon>Bacteria</taxon>
        <taxon>Pseudomonadati</taxon>
        <taxon>Thermodesulfobacteriota</taxon>
        <taxon>Syntrophobacteria</taxon>
        <taxon>Syntrophobacterales</taxon>
        <taxon>Syntrophobacteraceae</taxon>
        <taxon>Desulforhabdus</taxon>
    </lineage>
</organism>
<evidence type="ECO:0000313" key="1">
    <source>
        <dbReference type="EMBL" id="GLI32825.1"/>
    </source>
</evidence>
<reference evidence="1" key="1">
    <citation type="submission" date="2022-12" db="EMBL/GenBank/DDBJ databases">
        <title>Reference genome sequencing for broad-spectrum identification of bacterial and archaeal isolates by mass spectrometry.</title>
        <authorList>
            <person name="Sekiguchi Y."/>
            <person name="Tourlousse D.M."/>
        </authorList>
    </citation>
    <scope>NUCLEOTIDE SEQUENCE</scope>
    <source>
        <strain evidence="1">ASRB1</strain>
    </source>
</reference>
<gene>
    <name evidence="1" type="ORF">DAMNIGENAA_02580</name>
</gene>
<comment type="caution">
    <text evidence="1">The sequence shown here is derived from an EMBL/GenBank/DDBJ whole genome shotgun (WGS) entry which is preliminary data.</text>
</comment>
<evidence type="ECO:0000313" key="2">
    <source>
        <dbReference type="Proteomes" id="UP001144372"/>
    </source>
</evidence>
<sequence>MLDGMGLTGSNIEVGIKVAPPATIKTTIVSPIALDIPRITAVLIPDREAGRITRKTVSQCVAPKAKDASFSSLGTA</sequence>
<dbReference type="AlphaFoldDB" id="A0A9W6FT14"/>
<protein>
    <submittedName>
        <fullName evidence="1">Uncharacterized protein</fullName>
    </submittedName>
</protein>
<keyword evidence="2" id="KW-1185">Reference proteome</keyword>
<dbReference type="Proteomes" id="UP001144372">
    <property type="component" value="Unassembled WGS sequence"/>
</dbReference>
<name>A0A9W6FT14_9BACT</name>